<keyword evidence="1" id="KW-0175">Coiled coil</keyword>
<name>A0A6J5LDC0_9CAUD</name>
<gene>
    <name evidence="2" type="ORF">UFOVP248_46</name>
</gene>
<dbReference type="Gene3D" id="3.40.50.300">
    <property type="entry name" value="P-loop containing nucleotide triphosphate hydrolases"/>
    <property type="match status" value="1"/>
</dbReference>
<protein>
    <submittedName>
        <fullName evidence="2">AAA domain containing protein</fullName>
    </submittedName>
</protein>
<accession>A0A6J5LDC0</accession>
<dbReference type="EMBL" id="LR796267">
    <property type="protein sequence ID" value="CAB4132524.1"/>
    <property type="molecule type" value="Genomic_DNA"/>
</dbReference>
<proteinExistence type="predicted"/>
<evidence type="ECO:0000256" key="1">
    <source>
        <dbReference type="SAM" id="Coils"/>
    </source>
</evidence>
<evidence type="ECO:0000313" key="2">
    <source>
        <dbReference type="EMBL" id="CAB4132524.1"/>
    </source>
</evidence>
<dbReference type="InterPro" id="IPR027417">
    <property type="entry name" value="P-loop_NTPase"/>
</dbReference>
<dbReference type="Pfam" id="PF13481">
    <property type="entry name" value="AAA_25"/>
    <property type="match status" value="1"/>
</dbReference>
<feature type="coiled-coil region" evidence="1">
    <location>
        <begin position="68"/>
        <end position="104"/>
    </location>
</feature>
<organism evidence="2">
    <name type="scientific">uncultured Caudovirales phage</name>
    <dbReference type="NCBI Taxonomy" id="2100421"/>
    <lineage>
        <taxon>Viruses</taxon>
        <taxon>Duplodnaviria</taxon>
        <taxon>Heunggongvirae</taxon>
        <taxon>Uroviricota</taxon>
        <taxon>Caudoviricetes</taxon>
        <taxon>Peduoviridae</taxon>
        <taxon>Maltschvirus</taxon>
        <taxon>Maltschvirus maltsch</taxon>
    </lineage>
</organism>
<dbReference type="SUPFAM" id="SSF52540">
    <property type="entry name" value="P-loop containing nucleoside triphosphate hydrolases"/>
    <property type="match status" value="1"/>
</dbReference>
<sequence>MTVNDLANLLFASSAKDKDYYKGVLENLETLDVGEDSTITLINSILSHKKLKEISLAAYDVTEGKLEHDKMRELLTEYLKEQEAHEKEEQFDFISDDLEELVNDAVRKPGLRWRVKTLNSMLGSLRKGDFGFIFARPETGKTTFLASETTFMAEQLDEDAGPVIWFNNEEQGNKVKLRCYQASLGLDMATLFSDLKGNREAYMEKTKGKHKIFDSGIIHKNTVEQVCKQYKPSLVIFDQIDKINGFTNDREDLRLGSIYMWARELAKEYCPVIGVCQADGTGEGQKWLTMANVANAKTSKQAEADWIIGIGKIADAGYENLRYLHASKNKLMGDADTIPDMRHGKKEVLINANIARYEDI</sequence>
<reference evidence="2" key="1">
    <citation type="submission" date="2020-04" db="EMBL/GenBank/DDBJ databases">
        <authorList>
            <person name="Chiriac C."/>
            <person name="Salcher M."/>
            <person name="Ghai R."/>
            <person name="Kavagutti S V."/>
        </authorList>
    </citation>
    <scope>NUCLEOTIDE SEQUENCE</scope>
</reference>